<keyword evidence="4" id="KW-1185">Reference proteome</keyword>
<keyword evidence="1" id="KW-0472">Membrane</keyword>
<accession>A0ABR7QPX7</accession>
<proteinExistence type="predicted"/>
<dbReference type="EMBL" id="JACLHY010000016">
    <property type="protein sequence ID" value="MBC8769251.1"/>
    <property type="molecule type" value="Genomic_DNA"/>
</dbReference>
<feature type="transmembrane region" description="Helical" evidence="1">
    <location>
        <begin position="12"/>
        <end position="33"/>
    </location>
</feature>
<comment type="caution">
    <text evidence="3">The sequence shown here is derived from an EMBL/GenBank/DDBJ whole genome shotgun (WGS) entry which is preliminary data.</text>
</comment>
<feature type="transmembrane region" description="Helical" evidence="1">
    <location>
        <begin position="231"/>
        <end position="249"/>
    </location>
</feature>
<keyword evidence="1" id="KW-1133">Transmembrane helix</keyword>
<sequence>MDNQIKNIARTGYAAKGVVYALTGILAFGAAIGMGNSSEGKLGVLKFLEEQPFGKVLLGLLGLGLFCYAFWRIFQSIKDPENIGNDKKGLGKRIGFFFSGLVYMGLGIFAIYEIFKQINSGGSSKTAMIPTEFLPYIFYAIAIGMAIKALFQFAKIYKGDFLSKFHLNSMTNINLMKTIKWLGYAGWISRGIVEGVVAYFFFRAADTASQGDIKGTAEAFSFIRQNSEGPWLVGSVALGLICYGVYMFIKAKYRRFDD</sequence>
<dbReference type="InterPro" id="IPR009597">
    <property type="entry name" value="DUF1206"/>
</dbReference>
<feature type="domain" description="DUF1206" evidence="2">
    <location>
        <begin position="12"/>
        <end position="78"/>
    </location>
</feature>
<protein>
    <submittedName>
        <fullName evidence="3">DUF1206 domain-containing protein</fullName>
    </submittedName>
</protein>
<reference evidence="3 4" key="1">
    <citation type="submission" date="2020-08" db="EMBL/GenBank/DDBJ databases">
        <title>Arenibacter gaetbuli sp. nov., isolated from a sand dune.</title>
        <authorList>
            <person name="Park S."/>
            <person name="Yoon J.-H."/>
        </authorList>
    </citation>
    <scope>NUCLEOTIDE SEQUENCE [LARGE SCALE GENOMIC DNA]</scope>
    <source>
        <strain evidence="3 4">BSSL-BM3</strain>
    </source>
</reference>
<evidence type="ECO:0000313" key="4">
    <source>
        <dbReference type="Proteomes" id="UP000618952"/>
    </source>
</evidence>
<organism evidence="3 4">
    <name type="scientific">Arenibacter arenosicollis</name>
    <dbReference type="NCBI Taxonomy" id="2762274"/>
    <lineage>
        <taxon>Bacteria</taxon>
        <taxon>Pseudomonadati</taxon>
        <taxon>Bacteroidota</taxon>
        <taxon>Flavobacteriia</taxon>
        <taxon>Flavobacteriales</taxon>
        <taxon>Flavobacteriaceae</taxon>
        <taxon>Arenibacter</taxon>
    </lineage>
</organism>
<dbReference type="RefSeq" id="WP_187585897.1">
    <property type="nucleotide sequence ID" value="NZ_JACLHY010000016.1"/>
</dbReference>
<evidence type="ECO:0000256" key="1">
    <source>
        <dbReference type="SAM" id="Phobius"/>
    </source>
</evidence>
<feature type="transmembrane region" description="Helical" evidence="1">
    <location>
        <begin position="94"/>
        <end position="115"/>
    </location>
</feature>
<evidence type="ECO:0000313" key="3">
    <source>
        <dbReference type="EMBL" id="MBC8769251.1"/>
    </source>
</evidence>
<feature type="transmembrane region" description="Helical" evidence="1">
    <location>
        <begin position="53"/>
        <end position="74"/>
    </location>
</feature>
<name>A0ABR7QPX7_9FLAO</name>
<feature type="domain" description="DUF1206" evidence="2">
    <location>
        <begin position="185"/>
        <end position="254"/>
    </location>
</feature>
<feature type="transmembrane region" description="Helical" evidence="1">
    <location>
        <begin position="135"/>
        <end position="157"/>
    </location>
</feature>
<dbReference type="Pfam" id="PF06724">
    <property type="entry name" value="DUF1206"/>
    <property type="match status" value="2"/>
</dbReference>
<keyword evidence="1" id="KW-0812">Transmembrane</keyword>
<feature type="transmembrane region" description="Helical" evidence="1">
    <location>
        <begin position="178"/>
        <end position="202"/>
    </location>
</feature>
<evidence type="ECO:0000259" key="2">
    <source>
        <dbReference type="Pfam" id="PF06724"/>
    </source>
</evidence>
<gene>
    <name evidence="3" type="ORF">H4O18_14740</name>
</gene>
<dbReference type="Proteomes" id="UP000618952">
    <property type="component" value="Unassembled WGS sequence"/>
</dbReference>